<sequence>MCRRVTVELLPRRRALKLLGTKLPPPLPGGHCAEECPRGALRHRSSASPNGACCAKRDVASGARCHADPGCCAWTDDASKEPEAGSEPCGALSLLRASSTLASVSSQSLSSDSSTSRPSSPPSTISPKICSKESITDSPATALEPRVWLGTLSTAWLSRKARSTADGGGELDAGFRRPAVNRAVLPEEGSQEGGGVQRLLWRGGLLRGTRRDATGKTGDGFQSHVVQDAFARGQRPALVSSRKNVKPLSPVFITAEWGMAVGLTGSTERRKYYFRRLATGAHLVSMPMGAKSILCFDWKMRVLVRIAMTEGGCRGVAMANRAS</sequence>
<protein>
    <submittedName>
        <fullName evidence="2">Uncharacterized protein</fullName>
    </submittedName>
</protein>
<keyword evidence="3" id="KW-1185">Reference proteome</keyword>
<accession>A0A4Z2HRB8</accession>
<comment type="caution">
    <text evidence="2">The sequence shown here is derived from an EMBL/GenBank/DDBJ whole genome shotgun (WGS) entry which is preliminary data.</text>
</comment>
<feature type="compositionally biased region" description="Low complexity" evidence="1">
    <location>
        <begin position="106"/>
        <end position="126"/>
    </location>
</feature>
<feature type="region of interest" description="Disordered" evidence="1">
    <location>
        <begin position="106"/>
        <end position="132"/>
    </location>
</feature>
<evidence type="ECO:0000313" key="3">
    <source>
        <dbReference type="Proteomes" id="UP000314294"/>
    </source>
</evidence>
<evidence type="ECO:0000256" key="1">
    <source>
        <dbReference type="SAM" id="MobiDB-lite"/>
    </source>
</evidence>
<dbReference type="Proteomes" id="UP000314294">
    <property type="component" value="Unassembled WGS sequence"/>
</dbReference>
<dbReference type="EMBL" id="SRLO01000194">
    <property type="protein sequence ID" value="TNN68170.1"/>
    <property type="molecule type" value="Genomic_DNA"/>
</dbReference>
<organism evidence="2 3">
    <name type="scientific">Liparis tanakae</name>
    <name type="common">Tanaka's snailfish</name>
    <dbReference type="NCBI Taxonomy" id="230148"/>
    <lineage>
        <taxon>Eukaryota</taxon>
        <taxon>Metazoa</taxon>
        <taxon>Chordata</taxon>
        <taxon>Craniata</taxon>
        <taxon>Vertebrata</taxon>
        <taxon>Euteleostomi</taxon>
        <taxon>Actinopterygii</taxon>
        <taxon>Neopterygii</taxon>
        <taxon>Teleostei</taxon>
        <taxon>Neoteleostei</taxon>
        <taxon>Acanthomorphata</taxon>
        <taxon>Eupercaria</taxon>
        <taxon>Perciformes</taxon>
        <taxon>Cottioidei</taxon>
        <taxon>Cottales</taxon>
        <taxon>Liparidae</taxon>
        <taxon>Liparis</taxon>
    </lineage>
</organism>
<proteinExistence type="predicted"/>
<evidence type="ECO:0000313" key="2">
    <source>
        <dbReference type="EMBL" id="TNN68170.1"/>
    </source>
</evidence>
<name>A0A4Z2HRB8_9TELE</name>
<reference evidence="2 3" key="1">
    <citation type="submission" date="2019-03" db="EMBL/GenBank/DDBJ databases">
        <title>First draft genome of Liparis tanakae, snailfish: a comprehensive survey of snailfish specific genes.</title>
        <authorList>
            <person name="Kim W."/>
            <person name="Song I."/>
            <person name="Jeong J.-H."/>
            <person name="Kim D."/>
            <person name="Kim S."/>
            <person name="Ryu S."/>
            <person name="Song J.Y."/>
            <person name="Lee S.K."/>
        </authorList>
    </citation>
    <scope>NUCLEOTIDE SEQUENCE [LARGE SCALE GENOMIC DNA]</scope>
    <source>
        <tissue evidence="2">Muscle</tissue>
    </source>
</reference>
<gene>
    <name evidence="2" type="ORF">EYF80_021653</name>
</gene>
<dbReference type="AlphaFoldDB" id="A0A4Z2HRB8"/>